<dbReference type="Pfam" id="PF00326">
    <property type="entry name" value="Peptidase_S9"/>
    <property type="match status" value="1"/>
</dbReference>
<name>A0ABQ6FV62_9CHLR</name>
<dbReference type="Pfam" id="PF07676">
    <property type="entry name" value="PD40"/>
    <property type="match status" value="1"/>
</dbReference>
<dbReference type="SUPFAM" id="SSF69322">
    <property type="entry name" value="Tricorn protease domain 2"/>
    <property type="match status" value="1"/>
</dbReference>
<comment type="caution">
    <text evidence="2">The sequence shown here is derived from an EMBL/GenBank/DDBJ whole genome shotgun (WGS) entry which is preliminary data.</text>
</comment>
<proteinExistence type="predicted"/>
<dbReference type="InterPro" id="IPR011659">
    <property type="entry name" value="WD40"/>
</dbReference>
<reference evidence="2 3" key="1">
    <citation type="submission" date="2023-02" db="EMBL/GenBank/DDBJ databases">
        <title>Dictyobacter halimunensis sp. nov., a new member of the class Ktedonobacteria from forest soil in a geothermal area.</title>
        <authorList>
            <person name="Rachmania M.K."/>
            <person name="Ningsih F."/>
            <person name="Sakai Y."/>
            <person name="Yabe S."/>
            <person name="Yokota A."/>
            <person name="Sjamsuridzal W."/>
        </authorList>
    </citation>
    <scope>NUCLEOTIDE SEQUENCE [LARGE SCALE GENOMIC DNA]</scope>
    <source>
        <strain evidence="2 3">S3.2.2.5</strain>
    </source>
</reference>
<dbReference type="Gene3D" id="2.120.10.30">
    <property type="entry name" value="TolB, C-terminal domain"/>
    <property type="match status" value="1"/>
</dbReference>
<dbReference type="Gene3D" id="3.40.50.1820">
    <property type="entry name" value="alpha/beta hydrolase"/>
    <property type="match status" value="1"/>
</dbReference>
<dbReference type="InterPro" id="IPR050585">
    <property type="entry name" value="Xaa-Pro_dipeptidyl-ppase/CocE"/>
</dbReference>
<dbReference type="SUPFAM" id="SSF53474">
    <property type="entry name" value="alpha/beta-Hydrolases"/>
    <property type="match status" value="1"/>
</dbReference>
<evidence type="ECO:0000313" key="3">
    <source>
        <dbReference type="Proteomes" id="UP001344906"/>
    </source>
</evidence>
<keyword evidence="3" id="KW-1185">Reference proteome</keyword>
<evidence type="ECO:0000313" key="2">
    <source>
        <dbReference type="EMBL" id="GLV58159.1"/>
    </source>
</evidence>
<dbReference type="InterPro" id="IPR001375">
    <property type="entry name" value="Peptidase_S9_cat"/>
</dbReference>
<feature type="domain" description="Peptidase S9 prolyl oligopeptidase catalytic" evidence="1">
    <location>
        <begin position="429"/>
        <end position="633"/>
    </location>
</feature>
<evidence type="ECO:0000259" key="1">
    <source>
        <dbReference type="Pfam" id="PF00326"/>
    </source>
</evidence>
<dbReference type="InterPro" id="IPR011042">
    <property type="entry name" value="6-blade_b-propeller_TolB-like"/>
</dbReference>
<gene>
    <name evidence="2" type="ORF">KDH_49930</name>
</gene>
<dbReference type="InterPro" id="IPR029058">
    <property type="entry name" value="AB_hydrolase_fold"/>
</dbReference>
<dbReference type="PANTHER" id="PTHR43056">
    <property type="entry name" value="PEPTIDASE S9 PROLYL OLIGOPEPTIDASE"/>
    <property type="match status" value="1"/>
</dbReference>
<dbReference type="RefSeq" id="WP_338254278.1">
    <property type="nucleotide sequence ID" value="NZ_BSRI01000002.1"/>
</dbReference>
<protein>
    <submittedName>
        <fullName evidence="2">Peptidase</fullName>
    </submittedName>
</protein>
<dbReference type="Proteomes" id="UP001344906">
    <property type="component" value="Unassembled WGS sequence"/>
</dbReference>
<organism evidence="2 3">
    <name type="scientific">Dictyobacter halimunensis</name>
    <dbReference type="NCBI Taxonomy" id="3026934"/>
    <lineage>
        <taxon>Bacteria</taxon>
        <taxon>Bacillati</taxon>
        <taxon>Chloroflexota</taxon>
        <taxon>Ktedonobacteria</taxon>
        <taxon>Ktedonobacterales</taxon>
        <taxon>Dictyobacteraceae</taxon>
        <taxon>Dictyobacter</taxon>
    </lineage>
</organism>
<sequence>MANKKVAPYGSWKSPVTTDLIVGETIRFGLTALDGDDIYWIEGRPSEGGRNVVVRCSPDGTLTDLVPQPFNARTRVHEYGGGDYVVHDGTLYFSNFSDQRLYRVAPSSEPVALTPAIERRYADMVLDQRRQRLVCICEDHTNTGREAVNMLVSIPLNGDTNDGSRDDLQILQAGNDFYAAPRLSPDGSQLCWLTWNHPNMPWDGCELWVANLGENGFVENARRVAGGAEESIFQPSWSPDGVLYFVSDRTNWWNIYRVTDSGVEAVCPREAEFGTPHWVFGLSTYDFVSADRIICWYGGPSGSALAYLDTRSGALTPISLPFSSVSSIRTNAKHAIFLGASATSTGAIVSLDIATGKLDVLRRAQSAVVDTGYISDAQLIEFPTENGLTAYANYYAPKNADYAAPEGELPPLLVISHGGPTSAASSALKLSTQFWTSRGFAVVDVNYGGSSGYGRAYRDRLKGQWGVVDVEDCVNAAKYLVERGLVDSNRLTIQGGSAGGYTTLCALTFSDAFKAGASHFGVSDLNVFVHDTHKFESRYLYGLIGPYPERKDLYYERSAINYIDRLSCPVIFFQGLEDKIVPPSQAELMVEALRAKKVPVAYVPFEGEQHGFRRAENIKRSLEAELYFYSKVFHFDLAEPIEPVEIENL</sequence>
<accession>A0ABQ6FV62</accession>
<dbReference type="PANTHER" id="PTHR43056:SF5">
    <property type="entry name" value="PEPTIDASE S9 PROLYL OLIGOPEPTIDASE CATALYTIC DOMAIN-CONTAINING PROTEIN"/>
    <property type="match status" value="1"/>
</dbReference>
<dbReference type="EMBL" id="BSRI01000002">
    <property type="protein sequence ID" value="GLV58159.1"/>
    <property type="molecule type" value="Genomic_DNA"/>
</dbReference>